<proteinExistence type="predicted"/>
<organism evidence="2 3">
    <name type="scientific">Mucuna pruriens</name>
    <name type="common">Velvet bean</name>
    <name type="synonym">Dolichos pruriens</name>
    <dbReference type="NCBI Taxonomy" id="157652"/>
    <lineage>
        <taxon>Eukaryota</taxon>
        <taxon>Viridiplantae</taxon>
        <taxon>Streptophyta</taxon>
        <taxon>Embryophyta</taxon>
        <taxon>Tracheophyta</taxon>
        <taxon>Spermatophyta</taxon>
        <taxon>Magnoliopsida</taxon>
        <taxon>eudicotyledons</taxon>
        <taxon>Gunneridae</taxon>
        <taxon>Pentapetalae</taxon>
        <taxon>rosids</taxon>
        <taxon>fabids</taxon>
        <taxon>Fabales</taxon>
        <taxon>Fabaceae</taxon>
        <taxon>Papilionoideae</taxon>
        <taxon>50 kb inversion clade</taxon>
        <taxon>NPAAA clade</taxon>
        <taxon>indigoferoid/millettioid clade</taxon>
        <taxon>Phaseoleae</taxon>
        <taxon>Mucuna</taxon>
    </lineage>
</organism>
<keyword evidence="3" id="KW-1185">Reference proteome</keyword>
<evidence type="ECO:0000259" key="1">
    <source>
        <dbReference type="Pfam" id="PF10551"/>
    </source>
</evidence>
<dbReference type="EMBL" id="QJKJ01001935">
    <property type="protein sequence ID" value="RDY05151.1"/>
    <property type="molecule type" value="Genomic_DNA"/>
</dbReference>
<dbReference type="Proteomes" id="UP000257109">
    <property type="component" value="Unassembled WGS sequence"/>
</dbReference>
<feature type="domain" description="MULE transposase" evidence="1">
    <location>
        <begin position="8"/>
        <end position="78"/>
    </location>
</feature>
<reference evidence="2" key="1">
    <citation type="submission" date="2018-05" db="EMBL/GenBank/DDBJ databases">
        <title>Draft genome of Mucuna pruriens seed.</title>
        <authorList>
            <person name="Nnadi N.E."/>
            <person name="Vos R."/>
            <person name="Hasami M.H."/>
            <person name="Devisetty U.K."/>
            <person name="Aguiy J.C."/>
        </authorList>
    </citation>
    <scope>NUCLEOTIDE SEQUENCE [LARGE SCALE GENOMIC DNA]</scope>
    <source>
        <strain evidence="2">JCA_2017</strain>
    </source>
</reference>
<sequence length="105" mass="12724">MVLDYEYFGFNHYKDSMIFGATLLYDETTESFKWPFEIFLEAHSKKRPQIIFINQDQAMDKALEVIPKTHHDFKKCMYEFDINVRFEEVQTKLIANFNVQENNWI</sequence>
<dbReference type="PANTHER" id="PTHR47718">
    <property type="entry name" value="OS01G0519700 PROTEIN"/>
    <property type="match status" value="1"/>
</dbReference>
<evidence type="ECO:0000313" key="2">
    <source>
        <dbReference type="EMBL" id="RDY05151.1"/>
    </source>
</evidence>
<gene>
    <name evidence="2" type="primary">FRS7</name>
    <name evidence="2" type="ORF">CR513_11041</name>
</gene>
<protein>
    <submittedName>
        <fullName evidence="2">Protein FAR1-RELATED SEQUENCE 7</fullName>
    </submittedName>
</protein>
<dbReference type="InterPro" id="IPR018289">
    <property type="entry name" value="MULE_transposase_dom"/>
</dbReference>
<dbReference type="OrthoDB" id="1426481at2759"/>
<dbReference type="Pfam" id="PF10551">
    <property type="entry name" value="MULE"/>
    <property type="match status" value="1"/>
</dbReference>
<accession>A0A371HQS8</accession>
<name>A0A371HQS8_MUCPR</name>
<evidence type="ECO:0000313" key="3">
    <source>
        <dbReference type="Proteomes" id="UP000257109"/>
    </source>
</evidence>
<comment type="caution">
    <text evidence="2">The sequence shown here is derived from an EMBL/GenBank/DDBJ whole genome shotgun (WGS) entry which is preliminary data.</text>
</comment>
<dbReference type="AlphaFoldDB" id="A0A371HQS8"/>
<dbReference type="PANTHER" id="PTHR47718:SF2">
    <property type="entry name" value="PROTEIN FAR1-RELATED SEQUENCE 5-LIKE"/>
    <property type="match status" value="1"/>
</dbReference>
<feature type="non-terminal residue" evidence="2">
    <location>
        <position position="1"/>
    </location>
</feature>